<evidence type="ECO:0000256" key="3">
    <source>
        <dbReference type="ARBA" id="ARBA00022670"/>
    </source>
</evidence>
<reference evidence="20 21" key="1">
    <citation type="journal article" date="2014" name="Nat. Genet.">
        <title>Genome and transcriptome of the porcine whipworm Trichuris suis.</title>
        <authorList>
            <person name="Jex A.R."/>
            <person name="Nejsum P."/>
            <person name="Schwarz E.M."/>
            <person name="Hu L."/>
            <person name="Young N.D."/>
            <person name="Hall R.S."/>
            <person name="Korhonen P.K."/>
            <person name="Liao S."/>
            <person name="Thamsborg S."/>
            <person name="Xia J."/>
            <person name="Xu P."/>
            <person name="Wang S."/>
            <person name="Scheerlinck J.P."/>
            <person name="Hofmann A."/>
            <person name="Sternberg P.W."/>
            <person name="Wang J."/>
            <person name="Gasser R.B."/>
        </authorList>
    </citation>
    <scope>NUCLEOTIDE SEQUENCE [LARGE SCALE GENOMIC DNA]</scope>
    <source>
        <strain evidence="20">DCEP-RM93M</strain>
    </source>
</reference>
<feature type="domain" description="Aminopeptidase N-like N-terminal" evidence="19">
    <location>
        <begin position="62"/>
        <end position="260"/>
    </location>
</feature>
<dbReference type="Gene3D" id="1.10.390.10">
    <property type="entry name" value="Neutral Protease Domain 2"/>
    <property type="match status" value="1"/>
</dbReference>
<evidence type="ECO:0000256" key="5">
    <source>
        <dbReference type="ARBA" id="ARBA00022723"/>
    </source>
</evidence>
<sequence length="970" mass="111702">MDNDVRRSARLKPPRRPLVTFAVAIGTALTVALMALVVYFCLKSDDIVPVKKISRLPRNVFPSLYQLEIQTYFPLTDDELSEQLNFTFDGHVVIKMRCVNSTSSVTMHASRITINESTLSLIRDSDGVAIRSASPALKIDSASEMVTFLFTSDLQAGQNYTLTLEYAGKLPDDLRGFYRTSYMKEDSRRWLLITQFESTYARRALPCFDEPDFKAVFNASLVHPSNTTALSNMPVLKVQELNNNWKRTIFEPTVLMSTYLLAFAVCDYSNVSKMEDVQHNVWSRHSQINQTKFALNAAPLVLKHFTKMFNYSFPLPKLADMIAIPDFAAGAMENWGLVTFREVDLLLNEDGRPTMMTKMRVARIIAHELAHQWFGNLVTMKWWDSIWLNEGFADYVSFEAAQQVLSEWPGEMVKKLALLSILGLVALKDVPFKDIQFVYEQVQMAMSQDELPTSPPIHRTTEHTDLHLYFDYITYKKGSSIIRMLHKVLQSLFEKGLSAYMATNAFGNVDDDDLWQALQKAVDKAEVPPLDWNRQKLNVSAFMNNWINVAGFPVVIVTRVNDSVVKLSQKRSLSNLYESEAKHSTDHQWYIPLWYVTCNDDKQRFVWLQPNRSEFLNISRDCEFLANVGVCSFVRVLYPHAEMPTNFLDRRLMKNIDPINRAQLIDDAFSLAKANLTSYEQSLDVPLLLLENNSHPVPLKAAFLGYEFLNTMFSSSPVEYQLLTDHVSKHAIRYSKTFWELAAGSYNFSDHTRSEFLIEKACRWNVSECINDAKSEFDKFVSSCRGTRRGTTECSPVQPALRKTVYCVGVRVNESSFDELWKWCQQEHFNLERNNLVAGLSCTTQPASLHRLLNASLYLDSDCIKLQDVNTLFYNINANPLGRSLLWTFMQTHWREYMEKDMKNFLRTLASQSVSTFNTQSDVEKIEEFLSRPEVTQYKTFFAKPFESVKANKLWKDRYFDVIVDWLKKH</sequence>
<dbReference type="InterPro" id="IPR014782">
    <property type="entry name" value="Peptidase_M1_dom"/>
</dbReference>
<dbReference type="Gene3D" id="1.25.50.20">
    <property type="match status" value="1"/>
</dbReference>
<dbReference type="GO" id="GO:0043171">
    <property type="term" value="P:peptide catabolic process"/>
    <property type="evidence" value="ECO:0007669"/>
    <property type="project" value="TreeGrafter"/>
</dbReference>
<accession>A0A085M4U4</accession>
<organism evidence="20 21">
    <name type="scientific">Trichuris suis</name>
    <name type="common">pig whipworm</name>
    <dbReference type="NCBI Taxonomy" id="68888"/>
    <lineage>
        <taxon>Eukaryota</taxon>
        <taxon>Metazoa</taxon>
        <taxon>Ecdysozoa</taxon>
        <taxon>Nematoda</taxon>
        <taxon>Enoplea</taxon>
        <taxon>Dorylaimia</taxon>
        <taxon>Trichinellida</taxon>
        <taxon>Trichuridae</taxon>
        <taxon>Trichuris</taxon>
    </lineage>
</organism>
<evidence type="ECO:0000256" key="10">
    <source>
        <dbReference type="ARBA" id="ARBA00023049"/>
    </source>
</evidence>
<dbReference type="PANTHER" id="PTHR11533">
    <property type="entry name" value="PROTEASE M1 ZINC METALLOPROTEASE"/>
    <property type="match status" value="1"/>
</dbReference>
<dbReference type="Proteomes" id="UP000030764">
    <property type="component" value="Unassembled WGS sequence"/>
</dbReference>
<dbReference type="GO" id="GO:0042277">
    <property type="term" value="F:peptide binding"/>
    <property type="evidence" value="ECO:0007669"/>
    <property type="project" value="TreeGrafter"/>
</dbReference>
<dbReference type="CDD" id="cd09601">
    <property type="entry name" value="M1_APN-Q_like"/>
    <property type="match status" value="1"/>
</dbReference>
<dbReference type="GO" id="GO:0016020">
    <property type="term" value="C:membrane"/>
    <property type="evidence" value="ECO:0007669"/>
    <property type="project" value="UniProtKB-SubCell"/>
</dbReference>
<comment type="subcellular location">
    <subcellularLocation>
        <location evidence="1">Membrane</location>
        <topology evidence="1">Single-pass type II membrane protein</topology>
    </subcellularLocation>
</comment>
<keyword evidence="10 16" id="KW-0482">Metalloprotease</keyword>
<feature type="active site" description="Proton acceptor" evidence="13">
    <location>
        <position position="368"/>
    </location>
</feature>
<dbReference type="GO" id="GO:0008270">
    <property type="term" value="F:zinc ion binding"/>
    <property type="evidence" value="ECO:0007669"/>
    <property type="project" value="UniProtKB-UniRule"/>
</dbReference>
<dbReference type="InterPro" id="IPR042097">
    <property type="entry name" value="Aminopeptidase_N-like_N_sf"/>
</dbReference>
<feature type="binding site" evidence="14">
    <location>
        <position position="367"/>
    </location>
    <ligand>
        <name>Zn(2+)</name>
        <dbReference type="ChEBI" id="CHEBI:29105"/>
        <note>catalytic</note>
    </ligand>
</feature>
<proteinExistence type="inferred from homology"/>
<dbReference type="Gene3D" id="2.60.40.1910">
    <property type="match status" value="1"/>
</dbReference>
<evidence type="ECO:0000256" key="6">
    <source>
        <dbReference type="ARBA" id="ARBA00022801"/>
    </source>
</evidence>
<dbReference type="GO" id="GO:0005737">
    <property type="term" value="C:cytoplasm"/>
    <property type="evidence" value="ECO:0007669"/>
    <property type="project" value="TreeGrafter"/>
</dbReference>
<evidence type="ECO:0000313" key="21">
    <source>
        <dbReference type="Proteomes" id="UP000030764"/>
    </source>
</evidence>
<evidence type="ECO:0000256" key="13">
    <source>
        <dbReference type="PIRSR" id="PIRSR634016-1"/>
    </source>
</evidence>
<evidence type="ECO:0000256" key="4">
    <source>
        <dbReference type="ARBA" id="ARBA00022692"/>
    </source>
</evidence>
<evidence type="ECO:0000259" key="17">
    <source>
        <dbReference type="Pfam" id="PF01433"/>
    </source>
</evidence>
<feature type="domain" description="ERAP1-like C-terminal" evidence="18">
    <location>
        <begin position="624"/>
        <end position="938"/>
    </location>
</feature>
<feature type="binding site" evidence="14">
    <location>
        <position position="371"/>
    </location>
    <ligand>
        <name>Zn(2+)</name>
        <dbReference type="ChEBI" id="CHEBI:29105"/>
        <note>catalytic</note>
    </ligand>
</feature>
<dbReference type="InterPro" id="IPR045357">
    <property type="entry name" value="Aminopeptidase_N-like_N"/>
</dbReference>
<keyword evidence="6 16" id="KW-0378">Hydrolase</keyword>
<evidence type="ECO:0000256" key="7">
    <source>
        <dbReference type="ARBA" id="ARBA00022833"/>
    </source>
</evidence>
<dbReference type="Gene3D" id="2.60.40.1730">
    <property type="entry name" value="tricorn interacting facor f3 domain"/>
    <property type="match status" value="1"/>
</dbReference>
<dbReference type="Pfam" id="PF17900">
    <property type="entry name" value="Peptidase_M1_N"/>
    <property type="match status" value="1"/>
</dbReference>
<dbReference type="InterPro" id="IPR001930">
    <property type="entry name" value="Peptidase_M1"/>
</dbReference>
<dbReference type="PRINTS" id="PR00756">
    <property type="entry name" value="ALADIPTASE"/>
</dbReference>
<evidence type="ECO:0000256" key="9">
    <source>
        <dbReference type="ARBA" id="ARBA00022989"/>
    </source>
</evidence>
<evidence type="ECO:0000259" key="18">
    <source>
        <dbReference type="Pfam" id="PF11838"/>
    </source>
</evidence>
<evidence type="ECO:0000256" key="14">
    <source>
        <dbReference type="PIRSR" id="PIRSR634016-3"/>
    </source>
</evidence>
<evidence type="ECO:0000256" key="2">
    <source>
        <dbReference type="ARBA" id="ARBA00010136"/>
    </source>
</evidence>
<evidence type="ECO:0000313" key="20">
    <source>
        <dbReference type="EMBL" id="KFD52240.1"/>
    </source>
</evidence>
<keyword evidence="9 16" id="KW-1133">Transmembrane helix</keyword>
<keyword evidence="21" id="KW-1185">Reference proteome</keyword>
<comment type="similarity">
    <text evidence="2 16">Belongs to the peptidase M1 family.</text>
</comment>
<feature type="domain" description="Peptidase M1 membrane alanine aminopeptidase" evidence="17">
    <location>
        <begin position="293"/>
        <end position="546"/>
    </location>
</feature>
<dbReference type="Pfam" id="PF01433">
    <property type="entry name" value="Peptidase_M1"/>
    <property type="match status" value="1"/>
</dbReference>
<feature type="transmembrane region" description="Helical" evidence="16">
    <location>
        <begin position="21"/>
        <end position="40"/>
    </location>
</feature>
<name>A0A085M4U4_9BILA</name>
<keyword evidence="16" id="KW-0031">Aminopeptidase</keyword>
<dbReference type="SUPFAM" id="SSF63737">
    <property type="entry name" value="Leukotriene A4 hydrolase N-terminal domain"/>
    <property type="match status" value="1"/>
</dbReference>
<evidence type="ECO:0000256" key="11">
    <source>
        <dbReference type="ARBA" id="ARBA00023136"/>
    </source>
</evidence>
<dbReference type="PANTHER" id="PTHR11533:SF294">
    <property type="entry name" value="THYROTROPIN-RELEASING HORMONE-DEGRADING ECTOENZYME"/>
    <property type="match status" value="1"/>
</dbReference>
<feature type="binding site" evidence="14">
    <location>
        <position position="390"/>
    </location>
    <ligand>
        <name>Zn(2+)</name>
        <dbReference type="ChEBI" id="CHEBI:29105"/>
        <note>catalytic</note>
    </ligand>
</feature>
<keyword evidence="4 16" id="KW-0812">Transmembrane</keyword>
<dbReference type="InterPro" id="IPR050344">
    <property type="entry name" value="Peptidase_M1_aminopeptidases"/>
</dbReference>
<dbReference type="GO" id="GO:0005615">
    <property type="term" value="C:extracellular space"/>
    <property type="evidence" value="ECO:0007669"/>
    <property type="project" value="TreeGrafter"/>
</dbReference>
<evidence type="ECO:0000259" key="19">
    <source>
        <dbReference type="Pfam" id="PF17900"/>
    </source>
</evidence>
<dbReference type="InterPro" id="IPR024571">
    <property type="entry name" value="ERAP1-like_C_dom"/>
</dbReference>
<evidence type="ECO:0000256" key="16">
    <source>
        <dbReference type="RuleBase" id="RU364040"/>
    </source>
</evidence>
<keyword evidence="7 14" id="KW-0862">Zinc</keyword>
<evidence type="ECO:0000256" key="12">
    <source>
        <dbReference type="ARBA" id="ARBA00023180"/>
    </source>
</evidence>
<keyword evidence="8" id="KW-0735">Signal-anchor</keyword>
<keyword evidence="11 16" id="KW-0472">Membrane</keyword>
<dbReference type="Pfam" id="PF11838">
    <property type="entry name" value="ERAP1_C"/>
    <property type="match status" value="1"/>
</dbReference>
<dbReference type="InterPro" id="IPR027268">
    <property type="entry name" value="Peptidase_M4/M1_CTD_sf"/>
</dbReference>
<keyword evidence="5 14" id="KW-0479">Metal-binding</keyword>
<gene>
    <name evidence="20" type="ORF">M513_06803</name>
</gene>
<dbReference type="FunFam" id="2.60.40.1730:FF:000012">
    <property type="entry name" value="Aminopeptidase N"/>
    <property type="match status" value="1"/>
</dbReference>
<dbReference type="InterPro" id="IPR034016">
    <property type="entry name" value="M1_APN-typ"/>
</dbReference>
<dbReference type="EMBL" id="KL363229">
    <property type="protein sequence ID" value="KFD52240.1"/>
    <property type="molecule type" value="Genomic_DNA"/>
</dbReference>
<evidence type="ECO:0000256" key="8">
    <source>
        <dbReference type="ARBA" id="ARBA00022968"/>
    </source>
</evidence>
<protein>
    <recommendedName>
        <fullName evidence="16">Aminopeptidase</fullName>
        <ecNumber evidence="16">3.4.11.-</ecNumber>
    </recommendedName>
</protein>
<comment type="cofactor">
    <cofactor evidence="14 16">
        <name>Zn(2+)</name>
        <dbReference type="ChEBI" id="CHEBI:29105"/>
    </cofactor>
    <text evidence="14 16">Binds 1 zinc ion per subunit.</text>
</comment>
<dbReference type="AlphaFoldDB" id="A0A085M4U4"/>
<dbReference type="EC" id="3.4.11.-" evidence="16"/>
<keyword evidence="12" id="KW-0325">Glycoprotein</keyword>
<keyword evidence="3 16" id="KW-0645">Protease</keyword>
<dbReference type="GO" id="GO:0006508">
    <property type="term" value="P:proteolysis"/>
    <property type="evidence" value="ECO:0007669"/>
    <property type="project" value="UniProtKB-KW"/>
</dbReference>
<evidence type="ECO:0000256" key="1">
    <source>
        <dbReference type="ARBA" id="ARBA00004606"/>
    </source>
</evidence>
<evidence type="ECO:0000256" key="15">
    <source>
        <dbReference type="PIRSR" id="PIRSR634016-4"/>
    </source>
</evidence>
<dbReference type="SUPFAM" id="SSF55486">
    <property type="entry name" value="Metalloproteases ('zincins'), catalytic domain"/>
    <property type="match status" value="1"/>
</dbReference>
<feature type="site" description="Transition state stabilizer" evidence="15">
    <location>
        <position position="475"/>
    </location>
</feature>
<dbReference type="GO" id="GO:0070006">
    <property type="term" value="F:metalloaminopeptidase activity"/>
    <property type="evidence" value="ECO:0007669"/>
    <property type="project" value="TreeGrafter"/>
</dbReference>